<reference evidence="1" key="1">
    <citation type="submission" date="2019-08" db="EMBL/GenBank/DDBJ databases">
        <authorList>
            <person name="Kucharzyk K."/>
            <person name="Murdoch R.W."/>
            <person name="Higgins S."/>
            <person name="Loffler F."/>
        </authorList>
    </citation>
    <scope>NUCLEOTIDE SEQUENCE</scope>
</reference>
<sequence>MQEFHAEATAIILRLRDAAFVENAAGKFRRDSLAAQKRIMVERREHNFSVEIEAPDLIDHLLFDAVIFENGGFKLQNA</sequence>
<gene>
    <name evidence="1" type="ORF">SDC9_126664</name>
</gene>
<dbReference type="EMBL" id="VSSQ01029474">
    <property type="protein sequence ID" value="MPM79625.1"/>
    <property type="molecule type" value="Genomic_DNA"/>
</dbReference>
<comment type="caution">
    <text evidence="1">The sequence shown here is derived from an EMBL/GenBank/DDBJ whole genome shotgun (WGS) entry which is preliminary data.</text>
</comment>
<dbReference type="AlphaFoldDB" id="A0A645CRU9"/>
<accession>A0A645CRU9</accession>
<organism evidence="1">
    <name type="scientific">bioreactor metagenome</name>
    <dbReference type="NCBI Taxonomy" id="1076179"/>
    <lineage>
        <taxon>unclassified sequences</taxon>
        <taxon>metagenomes</taxon>
        <taxon>ecological metagenomes</taxon>
    </lineage>
</organism>
<evidence type="ECO:0000313" key="1">
    <source>
        <dbReference type="EMBL" id="MPM79625.1"/>
    </source>
</evidence>
<name>A0A645CRU9_9ZZZZ</name>
<protein>
    <submittedName>
        <fullName evidence="1">Uncharacterized protein</fullName>
    </submittedName>
</protein>
<proteinExistence type="predicted"/>